<comment type="similarity">
    <text evidence="1">Belongs to the LysR transcriptional regulatory family.</text>
</comment>
<dbReference type="PROSITE" id="PS50931">
    <property type="entry name" value="HTH_LYSR"/>
    <property type="match status" value="1"/>
</dbReference>
<dbReference type="PRINTS" id="PR00039">
    <property type="entry name" value="HTHLYSR"/>
</dbReference>
<organism evidence="6 7">
    <name type="scientific">Variovorax ginsengisoli</name>
    <dbReference type="NCBI Taxonomy" id="363844"/>
    <lineage>
        <taxon>Bacteria</taxon>
        <taxon>Pseudomonadati</taxon>
        <taxon>Pseudomonadota</taxon>
        <taxon>Betaproteobacteria</taxon>
        <taxon>Burkholderiales</taxon>
        <taxon>Comamonadaceae</taxon>
        <taxon>Variovorax</taxon>
    </lineage>
</organism>
<dbReference type="Pfam" id="PF03466">
    <property type="entry name" value="LysR_substrate"/>
    <property type="match status" value="1"/>
</dbReference>
<evidence type="ECO:0000256" key="3">
    <source>
        <dbReference type="ARBA" id="ARBA00023125"/>
    </source>
</evidence>
<dbReference type="Gene3D" id="1.10.10.10">
    <property type="entry name" value="Winged helix-like DNA-binding domain superfamily/Winged helix DNA-binding domain"/>
    <property type="match status" value="1"/>
</dbReference>
<sequence length="318" mass="35364">MKRILYIHRIHAMDIKNVDLNLLVAFAAMTEQRSVTRAAESVGLSQPAMSAAVARLRLLFDDPLFVKTARGMQPTPRALALAEPVRRVMEAIKTEILPASAFDPATAAERFAIVTPDIAEVHFLPRILAHFVEAAPSCRLQTLSMSRHEAADALASGAADLAIGYLPDLQKAGFFLQKLFRNDYVCIVRRKHPAIGERLTLKAYLAASHAVVSPDGREHLLEQALQKRGLERRVVVGLSHFMSLLPLIESSDLVATVPRDLANICARHGDIRIVAPPFKSPVVEVHHFWHRRSHKDPANVWLRSLIYRLFSEAQRAGP</sequence>
<dbReference type="SUPFAM" id="SSF53850">
    <property type="entry name" value="Periplasmic binding protein-like II"/>
    <property type="match status" value="1"/>
</dbReference>
<evidence type="ECO:0000313" key="7">
    <source>
        <dbReference type="Proteomes" id="UP001226867"/>
    </source>
</evidence>
<evidence type="ECO:0000256" key="2">
    <source>
        <dbReference type="ARBA" id="ARBA00023015"/>
    </source>
</evidence>
<gene>
    <name evidence="6" type="ORF">J2W36_005134</name>
</gene>
<dbReference type="RefSeq" id="WP_307692591.1">
    <property type="nucleotide sequence ID" value="NZ_JAUSRO010000022.1"/>
</dbReference>
<dbReference type="InterPro" id="IPR005119">
    <property type="entry name" value="LysR_subst-bd"/>
</dbReference>
<accession>A0ABT9SER5</accession>
<dbReference type="GO" id="GO:0003677">
    <property type="term" value="F:DNA binding"/>
    <property type="evidence" value="ECO:0007669"/>
    <property type="project" value="UniProtKB-KW"/>
</dbReference>
<keyword evidence="2" id="KW-0805">Transcription regulation</keyword>
<evidence type="ECO:0000313" key="6">
    <source>
        <dbReference type="EMBL" id="MDP9902856.1"/>
    </source>
</evidence>
<evidence type="ECO:0000256" key="4">
    <source>
        <dbReference type="ARBA" id="ARBA00023163"/>
    </source>
</evidence>
<dbReference type="EMBL" id="JAUSRO010000022">
    <property type="protein sequence ID" value="MDP9902856.1"/>
    <property type="molecule type" value="Genomic_DNA"/>
</dbReference>
<keyword evidence="4" id="KW-0804">Transcription</keyword>
<dbReference type="InterPro" id="IPR000847">
    <property type="entry name" value="LysR_HTH_N"/>
</dbReference>
<dbReference type="InterPro" id="IPR050389">
    <property type="entry name" value="LysR-type_TF"/>
</dbReference>
<dbReference type="CDD" id="cd08459">
    <property type="entry name" value="PBP2_DntR_NahR_LinR_like"/>
    <property type="match status" value="1"/>
</dbReference>
<protein>
    <submittedName>
        <fullName evidence="6">DNA-binding transcriptional LysR family regulator</fullName>
    </submittedName>
</protein>
<dbReference type="PANTHER" id="PTHR30118">
    <property type="entry name" value="HTH-TYPE TRANSCRIPTIONAL REGULATOR LEUO-RELATED"/>
    <property type="match status" value="1"/>
</dbReference>
<dbReference type="Proteomes" id="UP001226867">
    <property type="component" value="Unassembled WGS sequence"/>
</dbReference>
<name>A0ABT9SER5_9BURK</name>
<dbReference type="PANTHER" id="PTHR30118:SF15">
    <property type="entry name" value="TRANSCRIPTIONAL REGULATORY PROTEIN"/>
    <property type="match status" value="1"/>
</dbReference>
<reference evidence="6 7" key="1">
    <citation type="submission" date="2023-07" db="EMBL/GenBank/DDBJ databases">
        <title>Sorghum-associated microbial communities from plants grown in Nebraska, USA.</title>
        <authorList>
            <person name="Schachtman D."/>
        </authorList>
    </citation>
    <scope>NUCLEOTIDE SEQUENCE [LARGE SCALE GENOMIC DNA]</scope>
    <source>
        <strain evidence="6 7">DS1607</strain>
    </source>
</reference>
<keyword evidence="3 6" id="KW-0238">DNA-binding</keyword>
<dbReference type="InterPro" id="IPR036390">
    <property type="entry name" value="WH_DNA-bd_sf"/>
</dbReference>
<dbReference type="SUPFAM" id="SSF46785">
    <property type="entry name" value="Winged helix' DNA-binding domain"/>
    <property type="match status" value="1"/>
</dbReference>
<evidence type="ECO:0000259" key="5">
    <source>
        <dbReference type="PROSITE" id="PS50931"/>
    </source>
</evidence>
<dbReference type="InterPro" id="IPR036388">
    <property type="entry name" value="WH-like_DNA-bd_sf"/>
</dbReference>
<evidence type="ECO:0000256" key="1">
    <source>
        <dbReference type="ARBA" id="ARBA00009437"/>
    </source>
</evidence>
<keyword evidence="7" id="KW-1185">Reference proteome</keyword>
<comment type="caution">
    <text evidence="6">The sequence shown here is derived from an EMBL/GenBank/DDBJ whole genome shotgun (WGS) entry which is preliminary data.</text>
</comment>
<proteinExistence type="inferred from homology"/>
<dbReference type="Pfam" id="PF00126">
    <property type="entry name" value="HTH_1"/>
    <property type="match status" value="1"/>
</dbReference>
<dbReference type="Gene3D" id="3.40.190.10">
    <property type="entry name" value="Periplasmic binding protein-like II"/>
    <property type="match status" value="2"/>
</dbReference>
<feature type="domain" description="HTH lysR-type" evidence="5">
    <location>
        <begin position="18"/>
        <end position="75"/>
    </location>
</feature>